<reference evidence="5" key="3">
    <citation type="submission" date="2015-02" db="UniProtKB">
        <authorList>
            <consortium name="EnsemblProtists"/>
        </authorList>
    </citation>
    <scope>IDENTIFICATION</scope>
    <source>
        <strain evidence="5">DAOM BR144</strain>
    </source>
</reference>
<keyword evidence="3" id="KW-0732">Signal</keyword>
<dbReference type="InterPro" id="IPR000742">
    <property type="entry name" value="EGF"/>
</dbReference>
<dbReference type="PROSITE" id="PS01186">
    <property type="entry name" value="EGF_2"/>
    <property type="match status" value="2"/>
</dbReference>
<dbReference type="AlphaFoldDB" id="K3WKA3"/>
<keyword evidence="6" id="KW-1185">Reference proteome</keyword>
<feature type="signal peptide" evidence="3">
    <location>
        <begin position="1"/>
        <end position="23"/>
    </location>
</feature>
<dbReference type="SUPFAM" id="SSF57196">
    <property type="entry name" value="EGF/Laminin"/>
    <property type="match status" value="1"/>
</dbReference>
<dbReference type="InParanoid" id="K3WKA3"/>
<proteinExistence type="predicted"/>
<evidence type="ECO:0000313" key="6">
    <source>
        <dbReference type="Proteomes" id="UP000019132"/>
    </source>
</evidence>
<evidence type="ECO:0000256" key="1">
    <source>
        <dbReference type="PROSITE-ProRule" id="PRU00076"/>
    </source>
</evidence>
<reference evidence="6" key="2">
    <citation type="submission" date="2010-04" db="EMBL/GenBank/DDBJ databases">
        <authorList>
            <person name="Buell R."/>
            <person name="Hamilton J."/>
            <person name="Hostetler J."/>
        </authorList>
    </citation>
    <scope>NUCLEOTIDE SEQUENCE [LARGE SCALE GENOMIC DNA]</scope>
    <source>
        <strain evidence="6">DAOM:BR144</strain>
    </source>
</reference>
<reference evidence="6" key="1">
    <citation type="journal article" date="2010" name="Genome Biol.">
        <title>Genome sequence of the necrotrophic plant pathogen Pythium ultimum reveals original pathogenicity mechanisms and effector repertoire.</title>
        <authorList>
            <person name="Levesque C.A."/>
            <person name="Brouwer H."/>
            <person name="Cano L."/>
            <person name="Hamilton J.P."/>
            <person name="Holt C."/>
            <person name="Huitema E."/>
            <person name="Raffaele S."/>
            <person name="Robideau G.P."/>
            <person name="Thines M."/>
            <person name="Win J."/>
            <person name="Zerillo M.M."/>
            <person name="Beakes G.W."/>
            <person name="Boore J.L."/>
            <person name="Busam D."/>
            <person name="Dumas B."/>
            <person name="Ferriera S."/>
            <person name="Fuerstenberg S.I."/>
            <person name="Gachon C.M."/>
            <person name="Gaulin E."/>
            <person name="Govers F."/>
            <person name="Grenville-Briggs L."/>
            <person name="Horner N."/>
            <person name="Hostetler J."/>
            <person name="Jiang R.H."/>
            <person name="Johnson J."/>
            <person name="Krajaejun T."/>
            <person name="Lin H."/>
            <person name="Meijer H.J."/>
            <person name="Moore B."/>
            <person name="Morris P."/>
            <person name="Phuntmart V."/>
            <person name="Puiu D."/>
            <person name="Shetty J."/>
            <person name="Stajich J.E."/>
            <person name="Tripathy S."/>
            <person name="Wawra S."/>
            <person name="van West P."/>
            <person name="Whitty B.R."/>
            <person name="Coutinho P.M."/>
            <person name="Henrissat B."/>
            <person name="Martin F."/>
            <person name="Thomas P.D."/>
            <person name="Tyler B.M."/>
            <person name="De Vries R.P."/>
            <person name="Kamoun S."/>
            <person name="Yandell M."/>
            <person name="Tisserat N."/>
            <person name="Buell C.R."/>
        </authorList>
    </citation>
    <scope>NUCLEOTIDE SEQUENCE</scope>
    <source>
        <strain evidence="6">DAOM:BR144</strain>
    </source>
</reference>
<dbReference type="SMART" id="SM00181">
    <property type="entry name" value="EGF"/>
    <property type="match status" value="3"/>
</dbReference>
<organism evidence="5 6">
    <name type="scientific">Globisporangium ultimum (strain ATCC 200006 / CBS 805.95 / DAOM BR144)</name>
    <name type="common">Pythium ultimum</name>
    <dbReference type="NCBI Taxonomy" id="431595"/>
    <lineage>
        <taxon>Eukaryota</taxon>
        <taxon>Sar</taxon>
        <taxon>Stramenopiles</taxon>
        <taxon>Oomycota</taxon>
        <taxon>Peronosporomycetes</taxon>
        <taxon>Pythiales</taxon>
        <taxon>Pythiaceae</taxon>
        <taxon>Globisporangium</taxon>
    </lineage>
</organism>
<dbReference type="EMBL" id="GL376633">
    <property type="status" value="NOT_ANNOTATED_CDS"/>
    <property type="molecule type" value="Genomic_DNA"/>
</dbReference>
<protein>
    <recommendedName>
        <fullName evidence="4">EGF-like domain-containing protein</fullName>
    </recommendedName>
</protein>
<feature type="disulfide bond" evidence="1">
    <location>
        <begin position="250"/>
        <end position="259"/>
    </location>
</feature>
<comment type="caution">
    <text evidence="1">Lacks conserved residue(s) required for the propagation of feature annotation.</text>
</comment>
<evidence type="ECO:0000313" key="5">
    <source>
        <dbReference type="EnsemblProtists" id="PYU1_T005395"/>
    </source>
</evidence>
<dbReference type="HOGENOM" id="CLU_056107_0_0_1"/>
<keyword evidence="1" id="KW-1015">Disulfide bond</keyword>
<evidence type="ECO:0000259" key="4">
    <source>
        <dbReference type="PROSITE" id="PS50026"/>
    </source>
</evidence>
<feature type="domain" description="EGF-like" evidence="4">
    <location>
        <begin position="216"/>
        <end position="260"/>
    </location>
</feature>
<feature type="region of interest" description="Disordered" evidence="2">
    <location>
        <begin position="117"/>
        <end position="175"/>
    </location>
</feature>
<evidence type="ECO:0000256" key="2">
    <source>
        <dbReference type="SAM" id="MobiDB-lite"/>
    </source>
</evidence>
<dbReference type="OMA" id="RVYACRC"/>
<dbReference type="eggNOG" id="KOG1225">
    <property type="taxonomic scope" value="Eukaryota"/>
</dbReference>
<sequence>MKTSVLVWSSALVLAAAARLTSGATTTNSSTPAYYCTTDDDCAAWENTVCIKVEMEDSISKCTPNTAKRPACRLGQFGLCPSYQDTERGYLNAQCIFVADDSVAPTTATTTARKLQAGTVKAAGSSSGASTVGSTTTTTTRAPLTVAPAEDETDTTTSGSGDSTSTSVGDSSGDSALSTTAQYASYKINNQTVYGIFKCADVSECDNLAADPSTCKPAKCGDAASMNQCNNQGTCTHTSKIDITARSCMCYKGFSGTKCEKTESGECDVDCGSGGDCVDGECVCKKGFDGKKYNGKQGKANARCTKCTNDLACQNSNTCNIETGTCDCAAGYTGTTCGGVDDNCVTKDCGTGSCQIGANDKAVCMCPICDPVCTECPTKNCSTCPSAASSVTISVGALLVSLVVALVMQ</sequence>
<dbReference type="PROSITE" id="PS50026">
    <property type="entry name" value="EGF_3"/>
    <property type="match status" value="1"/>
</dbReference>
<accession>K3WKA3</accession>
<feature type="compositionally biased region" description="Low complexity" evidence="2">
    <location>
        <begin position="155"/>
        <end position="175"/>
    </location>
</feature>
<dbReference type="EnsemblProtists" id="PYU1_T005395">
    <property type="protein sequence ID" value="PYU1_T005395"/>
    <property type="gene ID" value="PYU1_G005384"/>
</dbReference>
<dbReference type="Proteomes" id="UP000019132">
    <property type="component" value="Unassembled WGS sequence"/>
</dbReference>
<dbReference type="Gene3D" id="2.10.25.10">
    <property type="entry name" value="Laminin"/>
    <property type="match status" value="2"/>
</dbReference>
<evidence type="ECO:0000256" key="3">
    <source>
        <dbReference type="SAM" id="SignalP"/>
    </source>
</evidence>
<feature type="chain" id="PRO_5003871165" description="EGF-like domain-containing protein" evidence="3">
    <location>
        <begin position="24"/>
        <end position="409"/>
    </location>
</feature>
<feature type="compositionally biased region" description="Low complexity" evidence="2">
    <location>
        <begin position="117"/>
        <end position="140"/>
    </location>
</feature>
<dbReference type="PROSITE" id="PS00022">
    <property type="entry name" value="EGF_1"/>
    <property type="match status" value="2"/>
</dbReference>
<keyword evidence="1" id="KW-0245">EGF-like domain</keyword>
<name>K3WKA3_GLOUD</name>
<dbReference type="VEuPathDB" id="FungiDB:PYU1_G005384"/>